<comment type="subcellular location">
    <subcellularLocation>
        <location evidence="1">Endoplasmic reticulum membrane</location>
        <topology evidence="1">Multi-pass membrane protein</topology>
    </subcellularLocation>
</comment>
<feature type="region of interest" description="Disordered" evidence="7">
    <location>
        <begin position="1"/>
        <end position="33"/>
    </location>
</feature>
<dbReference type="Pfam" id="PF06762">
    <property type="entry name" value="LMF1"/>
    <property type="match status" value="1"/>
</dbReference>
<dbReference type="InterPro" id="IPR009613">
    <property type="entry name" value="LMF"/>
</dbReference>
<evidence type="ECO:0000259" key="8">
    <source>
        <dbReference type="Pfam" id="PF06762"/>
    </source>
</evidence>
<dbReference type="GO" id="GO:0051604">
    <property type="term" value="P:protein maturation"/>
    <property type="evidence" value="ECO:0007669"/>
    <property type="project" value="InterPro"/>
</dbReference>
<evidence type="ECO:0000256" key="4">
    <source>
        <dbReference type="ARBA" id="ARBA00022824"/>
    </source>
</evidence>
<keyword evidence="4" id="KW-0256">Endoplasmic reticulum</keyword>
<sequence>MGLRHRGPPAAAAPSEQPPPPRTNTGASKATAGKQWAGAAREAACDALDTVRECVAYARQSASTSEECARAWRFAWLAQACVCAVGFGLSQHPPARESYRVAEALMRRGLGAIYCVAFAIALRTNRPLIGSRGLSPAARVVRRCELALSQRPGATTALDRVLVLPTACWIAARDGIVDDSRIDSCLDMLAGSGLACGALALASGPVLGKLSLAACYVGYLSIASVGQPFYSYGWESQLLETTFLAVASFLFPPVVAMRWLCFKIMLGAGLIKERAKHRASDCWRDLTAMTTFFETQPAPGPLSRRLHFLPRPALLFATASNHVIELFAPWFLLASFLPFRLARRALVASYGLTHVAFQLTLICSGNLSFLNYVTIVPALACFDDAFFGYTAAPPPRGASTLLHALGVAVLAWLNVPAYENLFAPSSTSKSPAPRQAMNAQFDRLLPLPNRTVNLRVFRLGNAYGAFGSVSPARDEIVVFGSRGALDGWQWHEYELHASPGQADTSCPQIAPWHLRLDWQKWISACRGRDATTERWFIVFLLGLLDNDPDLARLLRTNPFRNTTSPTHLRVQIFRYQFAPLDQPVVWTRQLRSTLVRPVSRPELQAALSRFDTTY</sequence>
<evidence type="ECO:0000256" key="3">
    <source>
        <dbReference type="ARBA" id="ARBA00022692"/>
    </source>
</evidence>
<evidence type="ECO:0000256" key="5">
    <source>
        <dbReference type="ARBA" id="ARBA00022989"/>
    </source>
</evidence>
<dbReference type="InterPro" id="IPR057434">
    <property type="entry name" value="LMF1/2_N"/>
</dbReference>
<feature type="domain" description="Lipase maturation factor 1/2 N-terminal" evidence="8">
    <location>
        <begin position="230"/>
        <end position="387"/>
    </location>
</feature>
<evidence type="ECO:0000259" key="9">
    <source>
        <dbReference type="Pfam" id="PF25179"/>
    </source>
</evidence>
<evidence type="ECO:0000313" key="10">
    <source>
        <dbReference type="EMBL" id="KAJ8600228.1"/>
    </source>
</evidence>
<feature type="domain" description="Lipase maturation factor 1/2 C-terminal" evidence="9">
    <location>
        <begin position="460"/>
        <end position="592"/>
    </location>
</feature>
<keyword evidence="5" id="KW-1133">Transmembrane helix</keyword>
<gene>
    <name evidence="10" type="ORF">CTAYLR_001958</name>
</gene>
<dbReference type="PANTHER" id="PTHR14463">
    <property type="entry name" value="LIPASE MATURATION FACTOR"/>
    <property type="match status" value="1"/>
</dbReference>
<reference evidence="10" key="1">
    <citation type="submission" date="2023-01" db="EMBL/GenBank/DDBJ databases">
        <title>Metagenome sequencing of chrysophaentin producing Chrysophaeum taylorii.</title>
        <authorList>
            <person name="Davison J."/>
            <person name="Bewley C."/>
        </authorList>
    </citation>
    <scope>NUCLEOTIDE SEQUENCE</scope>
    <source>
        <strain evidence="10">NIES-1699</strain>
    </source>
</reference>
<evidence type="ECO:0000256" key="2">
    <source>
        <dbReference type="ARBA" id="ARBA00005512"/>
    </source>
</evidence>
<dbReference type="InterPro" id="IPR057433">
    <property type="entry name" value="LMF1/2_C"/>
</dbReference>
<protein>
    <recommendedName>
        <fullName evidence="12">Lipase maturation factor</fullName>
    </recommendedName>
</protein>
<evidence type="ECO:0008006" key="12">
    <source>
        <dbReference type="Google" id="ProtNLM"/>
    </source>
</evidence>
<comment type="caution">
    <text evidence="10">The sequence shown here is derived from an EMBL/GenBank/DDBJ whole genome shotgun (WGS) entry which is preliminary data.</text>
</comment>
<dbReference type="Proteomes" id="UP001230188">
    <property type="component" value="Unassembled WGS sequence"/>
</dbReference>
<dbReference type="Pfam" id="PF25179">
    <property type="entry name" value="LMF1_C"/>
    <property type="match status" value="1"/>
</dbReference>
<proteinExistence type="inferred from homology"/>
<keyword evidence="11" id="KW-1185">Reference proteome</keyword>
<evidence type="ECO:0000256" key="6">
    <source>
        <dbReference type="ARBA" id="ARBA00023136"/>
    </source>
</evidence>
<evidence type="ECO:0000313" key="11">
    <source>
        <dbReference type="Proteomes" id="UP001230188"/>
    </source>
</evidence>
<accession>A0AAD7U8Y1</accession>
<dbReference type="GO" id="GO:0005789">
    <property type="term" value="C:endoplasmic reticulum membrane"/>
    <property type="evidence" value="ECO:0007669"/>
    <property type="project" value="UniProtKB-SubCell"/>
</dbReference>
<dbReference type="AlphaFoldDB" id="A0AAD7U8Y1"/>
<name>A0AAD7U8Y1_9STRA</name>
<comment type="similarity">
    <text evidence="2">Belongs to the lipase maturation factor family.</text>
</comment>
<evidence type="ECO:0000256" key="7">
    <source>
        <dbReference type="SAM" id="MobiDB-lite"/>
    </source>
</evidence>
<keyword evidence="6" id="KW-0472">Membrane</keyword>
<dbReference type="EMBL" id="JAQMWT010000526">
    <property type="protein sequence ID" value="KAJ8600228.1"/>
    <property type="molecule type" value="Genomic_DNA"/>
</dbReference>
<dbReference type="PANTHER" id="PTHR14463:SF10">
    <property type="entry name" value="LIPASE MATURATION FACTOR 1"/>
    <property type="match status" value="1"/>
</dbReference>
<evidence type="ECO:0000256" key="1">
    <source>
        <dbReference type="ARBA" id="ARBA00004477"/>
    </source>
</evidence>
<organism evidence="10 11">
    <name type="scientific">Chrysophaeum taylorii</name>
    <dbReference type="NCBI Taxonomy" id="2483200"/>
    <lineage>
        <taxon>Eukaryota</taxon>
        <taxon>Sar</taxon>
        <taxon>Stramenopiles</taxon>
        <taxon>Ochrophyta</taxon>
        <taxon>Pelagophyceae</taxon>
        <taxon>Pelagomonadales</taxon>
        <taxon>Pelagomonadaceae</taxon>
        <taxon>Chrysophaeum</taxon>
    </lineage>
</organism>
<keyword evidence="3" id="KW-0812">Transmembrane</keyword>